<gene>
    <name evidence="4" type="primary">LOC111471257</name>
</gene>
<dbReference type="PROSITE" id="PS50005">
    <property type="entry name" value="TPR"/>
    <property type="match status" value="1"/>
</dbReference>
<keyword evidence="3" id="KW-1185">Reference proteome</keyword>
<evidence type="ECO:0000256" key="1">
    <source>
        <dbReference type="PROSITE-ProRule" id="PRU00339"/>
    </source>
</evidence>
<sequence>MEGLATFHHRPLPSQQHLSFSRRLPLFSYPTSSLFFRSPPLSRLRSPLSFRSLSVKASSSPSTSDETSRNAKPSISETTNDGFLSGFLRTACISVAAAAFFFLRFDHRRAVVVAAPVAPEMTDSIEESNPYEENESVVEEQPVDNSNDVEALRSLVEENVKSGKLPEAIEALNRLIEIEPNELELPLLRANFHSYMGELELAKSEFEEILMEDPLRVEAYHGLAMVSEQLNDNSLKDVAKRIEQAMEKCKKQNKKSDIRDFKLLIAQIKVMEGSYFDALKAYQELVREEPRDFRPYLCQGIIYSLLRKNDEAEKQFEKFRRLVPKNHPYREYFDENVFATKLFGQKLEKEGAGLKS</sequence>
<dbReference type="Proteomes" id="UP000504608">
    <property type="component" value="Unplaced"/>
</dbReference>
<dbReference type="OrthoDB" id="66906at2759"/>
<evidence type="ECO:0000256" key="2">
    <source>
        <dbReference type="SAM" id="MobiDB-lite"/>
    </source>
</evidence>
<feature type="repeat" description="TPR" evidence="1">
    <location>
        <begin position="149"/>
        <end position="182"/>
    </location>
</feature>
<reference evidence="4" key="1">
    <citation type="submission" date="2025-08" db="UniProtKB">
        <authorList>
            <consortium name="RefSeq"/>
        </authorList>
    </citation>
    <scope>IDENTIFICATION</scope>
    <source>
        <tissue evidence="4">Young leaves</tissue>
    </source>
</reference>
<accession>A0A6J1I5P2</accession>
<dbReference type="InterPro" id="IPR019734">
    <property type="entry name" value="TPR_rpt"/>
</dbReference>
<evidence type="ECO:0000313" key="3">
    <source>
        <dbReference type="Proteomes" id="UP000504608"/>
    </source>
</evidence>
<dbReference type="PANTHER" id="PTHR36350">
    <property type="entry name" value="TRANSMEMBRANE PROTEIN"/>
    <property type="match status" value="1"/>
</dbReference>
<dbReference type="KEGG" id="cmax:111471257"/>
<dbReference type="Gene3D" id="1.25.40.10">
    <property type="entry name" value="Tetratricopeptide repeat domain"/>
    <property type="match status" value="2"/>
</dbReference>
<organism evidence="3 4">
    <name type="scientific">Cucurbita maxima</name>
    <name type="common">Pumpkin</name>
    <name type="synonym">Winter squash</name>
    <dbReference type="NCBI Taxonomy" id="3661"/>
    <lineage>
        <taxon>Eukaryota</taxon>
        <taxon>Viridiplantae</taxon>
        <taxon>Streptophyta</taxon>
        <taxon>Embryophyta</taxon>
        <taxon>Tracheophyta</taxon>
        <taxon>Spermatophyta</taxon>
        <taxon>Magnoliopsida</taxon>
        <taxon>eudicotyledons</taxon>
        <taxon>Gunneridae</taxon>
        <taxon>Pentapetalae</taxon>
        <taxon>rosids</taxon>
        <taxon>fabids</taxon>
        <taxon>Cucurbitales</taxon>
        <taxon>Cucurbitaceae</taxon>
        <taxon>Cucurbiteae</taxon>
        <taxon>Cucurbita</taxon>
    </lineage>
</organism>
<dbReference type="InterPro" id="IPR011990">
    <property type="entry name" value="TPR-like_helical_dom_sf"/>
</dbReference>
<dbReference type="SUPFAM" id="SSF48452">
    <property type="entry name" value="TPR-like"/>
    <property type="match status" value="1"/>
</dbReference>
<keyword evidence="1" id="KW-0802">TPR repeat</keyword>
<name>A0A6J1I5P2_CUCMA</name>
<feature type="region of interest" description="Disordered" evidence="2">
    <location>
        <begin position="55"/>
        <end position="76"/>
    </location>
</feature>
<evidence type="ECO:0000313" key="4">
    <source>
        <dbReference type="RefSeq" id="XP_022972742.1"/>
    </source>
</evidence>
<protein>
    <submittedName>
        <fullName evidence="4">Protein SLOW GREEN 1, chloroplastic-like</fullName>
    </submittedName>
</protein>
<dbReference type="SMART" id="SM00028">
    <property type="entry name" value="TPR"/>
    <property type="match status" value="3"/>
</dbReference>
<dbReference type="GeneID" id="111471257"/>
<dbReference type="RefSeq" id="XP_022972742.1">
    <property type="nucleotide sequence ID" value="XM_023116974.1"/>
</dbReference>
<feature type="compositionally biased region" description="Low complexity" evidence="2">
    <location>
        <begin position="55"/>
        <end position="65"/>
    </location>
</feature>
<dbReference type="AlphaFoldDB" id="A0A6J1I5P2"/>
<proteinExistence type="predicted"/>
<dbReference type="PANTHER" id="PTHR36350:SF3">
    <property type="entry name" value="TRANSMEMBRANE PROTEIN"/>
    <property type="match status" value="1"/>
</dbReference>